<dbReference type="GeneID" id="26906054"/>
<accession>A0A0N0VEZ6</accession>
<feature type="compositionally biased region" description="Pro residues" evidence="2">
    <location>
        <begin position="830"/>
        <end position="848"/>
    </location>
</feature>
<feature type="region of interest" description="Disordered" evidence="2">
    <location>
        <begin position="406"/>
        <end position="450"/>
    </location>
</feature>
<feature type="compositionally biased region" description="Low complexity" evidence="2">
    <location>
        <begin position="687"/>
        <end position="706"/>
    </location>
</feature>
<feature type="region of interest" description="Disordered" evidence="2">
    <location>
        <begin position="1"/>
        <end position="105"/>
    </location>
</feature>
<evidence type="ECO:0000313" key="3">
    <source>
        <dbReference type="EMBL" id="KPA79301.1"/>
    </source>
</evidence>
<feature type="region of interest" description="Disordered" evidence="2">
    <location>
        <begin position="762"/>
        <end position="885"/>
    </location>
</feature>
<organism evidence="3 4">
    <name type="scientific">Leptomonas pyrrhocoris</name>
    <name type="common">Firebug parasite</name>
    <dbReference type="NCBI Taxonomy" id="157538"/>
    <lineage>
        <taxon>Eukaryota</taxon>
        <taxon>Discoba</taxon>
        <taxon>Euglenozoa</taxon>
        <taxon>Kinetoplastea</taxon>
        <taxon>Metakinetoplastina</taxon>
        <taxon>Trypanosomatida</taxon>
        <taxon>Trypanosomatidae</taxon>
        <taxon>Leishmaniinae</taxon>
        <taxon>Leptomonas</taxon>
    </lineage>
</organism>
<comment type="caution">
    <text evidence="3">The sequence shown here is derived from an EMBL/GenBank/DDBJ whole genome shotgun (WGS) entry which is preliminary data.</text>
</comment>
<feature type="compositionally biased region" description="Low complexity" evidence="2">
    <location>
        <begin position="1"/>
        <end position="12"/>
    </location>
</feature>
<dbReference type="Gene3D" id="1.10.287.1490">
    <property type="match status" value="1"/>
</dbReference>
<dbReference type="OMA" id="VDYSSMF"/>
<gene>
    <name evidence="3" type="ORF">ABB37_05764</name>
</gene>
<evidence type="ECO:0000313" key="4">
    <source>
        <dbReference type="Proteomes" id="UP000037923"/>
    </source>
</evidence>
<feature type="compositionally biased region" description="Low complexity" evidence="2">
    <location>
        <begin position="29"/>
        <end position="42"/>
    </location>
</feature>
<feature type="compositionally biased region" description="Basic and acidic residues" evidence="2">
    <location>
        <begin position="650"/>
        <end position="664"/>
    </location>
</feature>
<evidence type="ECO:0000256" key="2">
    <source>
        <dbReference type="SAM" id="MobiDB-lite"/>
    </source>
</evidence>
<feature type="coiled-coil region" evidence="1">
    <location>
        <begin position="141"/>
        <end position="259"/>
    </location>
</feature>
<dbReference type="OrthoDB" id="266125at2759"/>
<dbReference type="Proteomes" id="UP000037923">
    <property type="component" value="Unassembled WGS sequence"/>
</dbReference>
<feature type="compositionally biased region" description="Polar residues" evidence="2">
    <location>
        <begin position="56"/>
        <end position="77"/>
    </location>
</feature>
<feature type="coiled-coil region" evidence="1">
    <location>
        <begin position="512"/>
        <end position="567"/>
    </location>
</feature>
<evidence type="ECO:0000256" key="1">
    <source>
        <dbReference type="SAM" id="Coils"/>
    </source>
</evidence>
<feature type="compositionally biased region" description="Low complexity" evidence="2">
    <location>
        <begin position="363"/>
        <end position="386"/>
    </location>
</feature>
<dbReference type="PANTHER" id="PTHR43941">
    <property type="entry name" value="STRUCTURAL MAINTENANCE OF CHROMOSOMES PROTEIN 2"/>
    <property type="match status" value="1"/>
</dbReference>
<sequence>MSSGSSSNVSEVESTHTPARPAHNDQPQTPSRTTSSPSRTPPENAGESRTLRHVESTAQQPQRQRIATAPLTVNTSRAPHPPPSPIVEDASTGSPRSAPRASTAVQDGASLSVSLSAAPPPSELQVVADLRSELFHISRQLAQVRQQARAVEEARSDLRQKCQGLEAEKQALALDLQGAQDRLRVCQTRLDEHRREAADEKLRVLSLTAERDELDAKVQEAWHRVVELGAALQGQQGEVKRLQEAAAEARHEKEFIAQQQTALQSQLHLLQEQLSAEGVDVRAHAAARERLTTALHEAVQRLAGVLSDVAYDYQRSVAHNDEPFHGSRQSAKELFRITGAAEDAGDALAGAGGVNPPHVVLFSASRSPPTPTPTDTAAAPSSSSETARLHAERLLHNAEAVVWGDASDGPAEATPTSVRPSASVQQHDVQQQQPGEDAASATPPEFKSPSWTRQFMIERRRATSPSTTPSSAALSEQVFLRTALSPILLAMKHVAAMLGTVRHEHRRTVAAAEHFQTRYEETQKELEAAQRALREQETQSGASRGLVLQLQQKAQQADDALQRHTSEEAQRRAALASVLRCREDWALIQHSVERLLGQHAELQKDLDQLEAARSMKQEGVQRSGADTEVFRGVRLGPQEDEEQQRRQTPRGRDDSREGASDGRHSQHRQQQADMKDDTPPSLPDPPLSQQLDRGGAAAADGDTDTGQTLEPAEVPSETFAEARHYKASQAPPLPLPPSAASLVDTPTPIVRHSIYAATPENGAINASLESQPVMPSRRPVSRTYPASLPEAPSASFSSSPAARPPLPTAATTTERMLLYSLYGDVRKQPQPQPPSQPHGPPSPPPLPVSPSAVPSRQRSHTYGHAYDGGSKGDSDNNHSGSGGINQSSVFAAEVLQVIEALDRRVSGALRRAPHS</sequence>
<dbReference type="EMBL" id="LGTL01000011">
    <property type="protein sequence ID" value="KPA79301.1"/>
    <property type="molecule type" value="Genomic_DNA"/>
</dbReference>
<feature type="compositionally biased region" description="Polar residues" evidence="2">
    <location>
        <begin position="414"/>
        <end position="423"/>
    </location>
</feature>
<protein>
    <submittedName>
        <fullName evidence="3">Uncharacterized protein</fullName>
    </submittedName>
</protein>
<dbReference type="RefSeq" id="XP_015657740.1">
    <property type="nucleotide sequence ID" value="XM_015803915.1"/>
</dbReference>
<reference evidence="3 4" key="1">
    <citation type="submission" date="2015-07" db="EMBL/GenBank/DDBJ databases">
        <title>High-quality genome of monoxenous trypanosomatid Leptomonas pyrrhocoris.</title>
        <authorList>
            <person name="Flegontov P."/>
            <person name="Butenko A."/>
            <person name="Firsov S."/>
            <person name="Vlcek C."/>
            <person name="Logacheva M.D."/>
            <person name="Field M."/>
            <person name="Filatov D."/>
            <person name="Flegontova O."/>
            <person name="Gerasimov E."/>
            <person name="Jackson A.P."/>
            <person name="Kelly S."/>
            <person name="Opperdoes F."/>
            <person name="O'Reilly A."/>
            <person name="Votypka J."/>
            <person name="Yurchenko V."/>
            <person name="Lukes J."/>
        </authorList>
    </citation>
    <scope>NUCLEOTIDE SEQUENCE [LARGE SCALE GENOMIC DNA]</scope>
    <source>
        <strain evidence="3">H10</strain>
    </source>
</reference>
<name>A0A0N0VEZ6_LEPPY</name>
<dbReference type="AlphaFoldDB" id="A0A0N0VEZ6"/>
<feature type="region of interest" description="Disordered" evidence="2">
    <location>
        <begin position="613"/>
        <end position="741"/>
    </location>
</feature>
<keyword evidence="4" id="KW-1185">Reference proteome</keyword>
<dbReference type="VEuPathDB" id="TriTrypDB:LpyrH10_11_2290"/>
<feature type="compositionally biased region" description="Low complexity" evidence="2">
    <location>
        <begin position="424"/>
        <end position="433"/>
    </location>
</feature>
<keyword evidence="1" id="KW-0175">Coiled coil</keyword>
<dbReference type="PANTHER" id="PTHR43941:SF1">
    <property type="entry name" value="STRUCTURAL MAINTENANCE OF CHROMOSOMES PROTEIN 2"/>
    <property type="match status" value="1"/>
</dbReference>
<feature type="region of interest" description="Disordered" evidence="2">
    <location>
        <begin position="359"/>
        <end position="388"/>
    </location>
</feature>
<proteinExistence type="predicted"/>
<feature type="compositionally biased region" description="Low complexity" evidence="2">
    <location>
        <begin position="785"/>
        <end position="801"/>
    </location>
</feature>